<keyword evidence="3" id="KW-0540">Nuclease</keyword>
<evidence type="ECO:0000313" key="4">
    <source>
        <dbReference type="Proteomes" id="UP000522081"/>
    </source>
</evidence>
<keyword evidence="2" id="KW-1133">Transmembrane helix</keyword>
<sequence>MVELIQANWLAFVVVLLIGLLVAWWLFGRATKEPPRTHRPDVLDEGAEPAKRNQALIDSAPAATFVPPSGTATMGGVGEVVSAAAHEEAVDAEPAGRKAQVPEATPATPESQSAAEQDPGPEPASPASPESPVEAGDDLSRLKGVGPKLVAHLHGMGITRYSQIAGWSDEDIDRIDADMGAFKGRIRRDNWVEQARFLASGDTSGYEAKFGKL</sequence>
<proteinExistence type="predicted"/>
<dbReference type="Proteomes" id="UP000522081">
    <property type="component" value="Unassembled WGS sequence"/>
</dbReference>
<keyword evidence="2" id="KW-0472">Membrane</keyword>
<accession>A0A7Z0BSK5</accession>
<feature type="transmembrane region" description="Helical" evidence="2">
    <location>
        <begin position="6"/>
        <end position="27"/>
    </location>
</feature>
<dbReference type="RefSeq" id="WP_179406927.1">
    <property type="nucleotide sequence ID" value="NZ_BMGF01000009.1"/>
</dbReference>
<gene>
    <name evidence="3" type="ORF">FHS75_001350</name>
</gene>
<evidence type="ECO:0000256" key="2">
    <source>
        <dbReference type="SAM" id="Phobius"/>
    </source>
</evidence>
<keyword evidence="2" id="KW-0812">Transmembrane</keyword>
<dbReference type="Gene3D" id="1.10.150.20">
    <property type="entry name" value="5' to 3' exonuclease, C-terminal subdomain"/>
    <property type="match status" value="1"/>
</dbReference>
<feature type="region of interest" description="Disordered" evidence="1">
    <location>
        <begin position="87"/>
        <end position="141"/>
    </location>
</feature>
<evidence type="ECO:0000256" key="1">
    <source>
        <dbReference type="SAM" id="MobiDB-lite"/>
    </source>
</evidence>
<comment type="caution">
    <text evidence="3">The sequence shown here is derived from an EMBL/GenBank/DDBJ whole genome shotgun (WGS) entry which is preliminary data.</text>
</comment>
<keyword evidence="3" id="KW-0255">Endonuclease</keyword>
<evidence type="ECO:0000313" key="3">
    <source>
        <dbReference type="EMBL" id="NYH95031.1"/>
    </source>
</evidence>
<reference evidence="3 4" key="1">
    <citation type="submission" date="2020-07" db="EMBL/GenBank/DDBJ databases">
        <title>Genomic Encyclopedia of Type Strains, Phase IV (KMG-IV): sequencing the most valuable type-strain genomes for metagenomic binning, comparative biology and taxonomic classification.</title>
        <authorList>
            <person name="Goeker M."/>
        </authorList>
    </citation>
    <scope>NUCLEOTIDE SEQUENCE [LARGE SCALE GENOMIC DNA]</scope>
    <source>
        <strain evidence="3 4">DSM 29043</strain>
    </source>
</reference>
<dbReference type="EMBL" id="JACBZF010000002">
    <property type="protein sequence ID" value="NYH95031.1"/>
    <property type="molecule type" value="Genomic_DNA"/>
</dbReference>
<dbReference type="GO" id="GO:0004519">
    <property type="term" value="F:endonuclease activity"/>
    <property type="evidence" value="ECO:0007669"/>
    <property type="project" value="UniProtKB-KW"/>
</dbReference>
<organism evidence="3 4">
    <name type="scientific">Novosphingobium marinum</name>
    <dbReference type="NCBI Taxonomy" id="1514948"/>
    <lineage>
        <taxon>Bacteria</taxon>
        <taxon>Pseudomonadati</taxon>
        <taxon>Pseudomonadota</taxon>
        <taxon>Alphaproteobacteria</taxon>
        <taxon>Sphingomonadales</taxon>
        <taxon>Sphingomonadaceae</taxon>
        <taxon>Novosphingobium</taxon>
    </lineage>
</organism>
<keyword evidence="3" id="KW-0378">Hydrolase</keyword>
<name>A0A7Z0BSK5_9SPHN</name>
<keyword evidence="4" id="KW-1185">Reference proteome</keyword>
<dbReference type="AlphaFoldDB" id="A0A7Z0BSK5"/>
<protein>
    <submittedName>
        <fullName evidence="3">Putative flap endonuclease-1-like 5' DNA nuclease</fullName>
    </submittedName>
</protein>